<dbReference type="InterPro" id="IPR050275">
    <property type="entry name" value="PGM_Phosphatase"/>
</dbReference>
<dbReference type="AlphaFoldDB" id="A0A1V8T7C3"/>
<dbReference type="CDD" id="cd07067">
    <property type="entry name" value="HP_PGM_like"/>
    <property type="match status" value="1"/>
</dbReference>
<dbReference type="Pfam" id="PF00300">
    <property type="entry name" value="His_Phos_1"/>
    <property type="match status" value="1"/>
</dbReference>
<organism evidence="1 2">
    <name type="scientific">Cryoendolithus antarcticus</name>
    <dbReference type="NCBI Taxonomy" id="1507870"/>
    <lineage>
        <taxon>Eukaryota</taxon>
        <taxon>Fungi</taxon>
        <taxon>Dikarya</taxon>
        <taxon>Ascomycota</taxon>
        <taxon>Pezizomycotina</taxon>
        <taxon>Dothideomycetes</taxon>
        <taxon>Dothideomycetidae</taxon>
        <taxon>Cladosporiales</taxon>
        <taxon>Cladosporiaceae</taxon>
        <taxon>Cryoendolithus</taxon>
    </lineage>
</organism>
<proteinExistence type="predicted"/>
<dbReference type="Gene3D" id="3.40.50.1240">
    <property type="entry name" value="Phosphoglycerate mutase-like"/>
    <property type="match status" value="1"/>
</dbReference>
<dbReference type="PANTHER" id="PTHR48100:SF1">
    <property type="entry name" value="HISTIDINE PHOSPHATASE FAMILY PROTEIN-RELATED"/>
    <property type="match status" value="1"/>
</dbReference>
<accession>A0A1V8T7C3</accession>
<sequence>MSWVDPELTETGLQQAQDLGKFWTNAIKTDKVAAPTSFYSSPLRRCLQTVETTWQNIPGLPPSKPPVVHESLREIFGVHTCDKRRSTSQIQAEFPYFDLSLIQTADDTLWTTDRRETMQEHAELWQQYLQDLFDNDESTYVSITTHSGATRALYLAIGHPDVWTAAGSVVPIVVRGRRVKPD</sequence>
<reference evidence="2" key="1">
    <citation type="submission" date="2017-03" db="EMBL/GenBank/DDBJ databases">
        <title>Genomes of endolithic fungi from Antarctica.</title>
        <authorList>
            <person name="Coleine C."/>
            <person name="Masonjones S."/>
            <person name="Stajich J.E."/>
        </authorList>
    </citation>
    <scope>NUCLEOTIDE SEQUENCE [LARGE SCALE GENOMIC DNA]</scope>
    <source>
        <strain evidence="2">CCFEE 5527</strain>
    </source>
</reference>
<dbReference type="SUPFAM" id="SSF53254">
    <property type="entry name" value="Phosphoglycerate mutase-like"/>
    <property type="match status" value="1"/>
</dbReference>
<gene>
    <name evidence="1" type="ORF">B0A48_07002</name>
</gene>
<dbReference type="InterPro" id="IPR029033">
    <property type="entry name" value="His_PPase_superfam"/>
</dbReference>
<dbReference type="InterPro" id="IPR013078">
    <property type="entry name" value="His_Pase_superF_clade-1"/>
</dbReference>
<dbReference type="InParanoid" id="A0A1V8T7C3"/>
<name>A0A1V8T7C3_9PEZI</name>
<dbReference type="GO" id="GO:0016791">
    <property type="term" value="F:phosphatase activity"/>
    <property type="evidence" value="ECO:0007669"/>
    <property type="project" value="TreeGrafter"/>
</dbReference>
<dbReference type="GO" id="GO:0005737">
    <property type="term" value="C:cytoplasm"/>
    <property type="evidence" value="ECO:0007669"/>
    <property type="project" value="TreeGrafter"/>
</dbReference>
<dbReference type="PANTHER" id="PTHR48100">
    <property type="entry name" value="BROAD-SPECIFICITY PHOSPHATASE YOR283W-RELATED"/>
    <property type="match status" value="1"/>
</dbReference>
<dbReference type="EMBL" id="NAJO01000014">
    <property type="protein sequence ID" value="OQO07305.1"/>
    <property type="molecule type" value="Genomic_DNA"/>
</dbReference>
<comment type="caution">
    <text evidence="1">The sequence shown here is derived from an EMBL/GenBank/DDBJ whole genome shotgun (WGS) entry which is preliminary data.</text>
</comment>
<dbReference type="OrthoDB" id="496981at2759"/>
<dbReference type="Proteomes" id="UP000192596">
    <property type="component" value="Unassembled WGS sequence"/>
</dbReference>
<evidence type="ECO:0008006" key="3">
    <source>
        <dbReference type="Google" id="ProtNLM"/>
    </source>
</evidence>
<evidence type="ECO:0000313" key="1">
    <source>
        <dbReference type="EMBL" id="OQO07305.1"/>
    </source>
</evidence>
<protein>
    <recommendedName>
        <fullName evidence="3">Phosphoglycerate mutase-like protein</fullName>
    </recommendedName>
</protein>
<keyword evidence="2" id="KW-1185">Reference proteome</keyword>
<evidence type="ECO:0000313" key="2">
    <source>
        <dbReference type="Proteomes" id="UP000192596"/>
    </source>
</evidence>